<protein>
    <recommendedName>
        <fullName evidence="6">RNA polymerase sigma factor</fullName>
    </recommendedName>
</protein>
<dbReference type="InterPro" id="IPR013249">
    <property type="entry name" value="RNA_pol_sigma70_r4_t2"/>
</dbReference>
<dbReference type="GO" id="GO:0016987">
    <property type="term" value="F:sigma factor activity"/>
    <property type="evidence" value="ECO:0007669"/>
    <property type="project" value="UniProtKB-KW"/>
</dbReference>
<reference evidence="11" key="1">
    <citation type="submission" date="2018-12" db="EMBL/GenBank/DDBJ databases">
        <title>Tengunoibacter tsumagoiensis gen. nov., sp. nov., Dictyobacter kobayashii sp. nov., D. alpinus sp. nov., and D. joshuensis sp. nov. and description of Dictyobacteraceae fam. nov. within the order Ktedonobacterales isolated from Tengu-no-mugimeshi.</title>
        <authorList>
            <person name="Wang C.M."/>
            <person name="Zheng Y."/>
            <person name="Sakai Y."/>
            <person name="Toyoda A."/>
            <person name="Minakuchi Y."/>
            <person name="Abe K."/>
            <person name="Yokota A."/>
            <person name="Yabe S."/>
        </authorList>
    </citation>
    <scope>NUCLEOTIDE SEQUENCE [LARGE SCALE GENOMIC DNA]</scope>
    <source>
        <strain evidence="11">S-27</strain>
    </source>
</reference>
<dbReference type="InterPro" id="IPR039425">
    <property type="entry name" value="RNA_pol_sigma-70-like"/>
</dbReference>
<name>A0A401ZEP3_9CHLR</name>
<evidence type="ECO:0000256" key="2">
    <source>
        <dbReference type="ARBA" id="ARBA00023015"/>
    </source>
</evidence>
<dbReference type="InterPro" id="IPR000838">
    <property type="entry name" value="RNA_pol_sigma70_ECF_CS"/>
</dbReference>
<dbReference type="NCBIfam" id="TIGR02937">
    <property type="entry name" value="sigma70-ECF"/>
    <property type="match status" value="1"/>
</dbReference>
<dbReference type="InterPro" id="IPR014284">
    <property type="entry name" value="RNA_pol_sigma-70_dom"/>
</dbReference>
<dbReference type="AlphaFoldDB" id="A0A401ZEP3"/>
<evidence type="ECO:0000256" key="3">
    <source>
        <dbReference type="ARBA" id="ARBA00023082"/>
    </source>
</evidence>
<gene>
    <name evidence="10" type="ORF">KDAU_26610</name>
</gene>
<keyword evidence="11" id="KW-1185">Reference proteome</keyword>
<evidence type="ECO:0000259" key="9">
    <source>
        <dbReference type="Pfam" id="PF08281"/>
    </source>
</evidence>
<feature type="domain" description="RNA polymerase sigma factor 70 region 4 type 2" evidence="9">
    <location>
        <begin position="182"/>
        <end position="231"/>
    </location>
</feature>
<dbReference type="Gene3D" id="1.10.10.10">
    <property type="entry name" value="Winged helix-like DNA-binding domain superfamily/Winged helix DNA-binding domain"/>
    <property type="match status" value="1"/>
</dbReference>
<feature type="domain" description="RNA polymerase sigma-70 region 2" evidence="8">
    <location>
        <begin position="82"/>
        <end position="149"/>
    </location>
</feature>
<dbReference type="Pfam" id="PF08281">
    <property type="entry name" value="Sigma70_r4_2"/>
    <property type="match status" value="1"/>
</dbReference>
<dbReference type="InterPro" id="IPR007627">
    <property type="entry name" value="RNA_pol_sigma70_r2"/>
</dbReference>
<dbReference type="PANTHER" id="PTHR43133:SF51">
    <property type="entry name" value="RNA POLYMERASE SIGMA FACTOR"/>
    <property type="match status" value="1"/>
</dbReference>
<dbReference type="PANTHER" id="PTHR43133">
    <property type="entry name" value="RNA POLYMERASE ECF-TYPE SIGMA FACTO"/>
    <property type="match status" value="1"/>
</dbReference>
<evidence type="ECO:0000256" key="4">
    <source>
        <dbReference type="ARBA" id="ARBA00023125"/>
    </source>
</evidence>
<dbReference type="EMBL" id="BIFQ01000001">
    <property type="protein sequence ID" value="GCE05332.1"/>
    <property type="molecule type" value="Genomic_DNA"/>
</dbReference>
<dbReference type="SUPFAM" id="SSF88659">
    <property type="entry name" value="Sigma3 and sigma4 domains of RNA polymerase sigma factors"/>
    <property type="match status" value="1"/>
</dbReference>
<keyword evidence="3 6" id="KW-0731">Sigma factor</keyword>
<proteinExistence type="inferred from homology"/>
<dbReference type="GO" id="GO:0006950">
    <property type="term" value="P:response to stress"/>
    <property type="evidence" value="ECO:0007669"/>
    <property type="project" value="UniProtKB-ARBA"/>
</dbReference>
<evidence type="ECO:0000259" key="8">
    <source>
        <dbReference type="Pfam" id="PF04542"/>
    </source>
</evidence>
<evidence type="ECO:0000313" key="11">
    <source>
        <dbReference type="Proteomes" id="UP000287224"/>
    </source>
</evidence>
<accession>A0A401ZEP3</accession>
<dbReference type="RefSeq" id="WP_160145838.1">
    <property type="nucleotide sequence ID" value="NZ_BIFQ01000001.1"/>
</dbReference>
<feature type="region of interest" description="Disordered" evidence="7">
    <location>
        <begin position="17"/>
        <end position="49"/>
    </location>
</feature>
<keyword evidence="2 6" id="KW-0805">Transcription regulation</keyword>
<dbReference type="GO" id="GO:0003677">
    <property type="term" value="F:DNA binding"/>
    <property type="evidence" value="ECO:0007669"/>
    <property type="project" value="UniProtKB-KW"/>
</dbReference>
<evidence type="ECO:0000256" key="6">
    <source>
        <dbReference type="RuleBase" id="RU000716"/>
    </source>
</evidence>
<dbReference type="OrthoDB" id="9780326at2"/>
<dbReference type="PROSITE" id="PS01063">
    <property type="entry name" value="SIGMA70_ECF"/>
    <property type="match status" value="1"/>
</dbReference>
<dbReference type="Proteomes" id="UP000287224">
    <property type="component" value="Unassembled WGS sequence"/>
</dbReference>
<comment type="similarity">
    <text evidence="1 6">Belongs to the sigma-70 factor family. ECF subfamily.</text>
</comment>
<evidence type="ECO:0000313" key="10">
    <source>
        <dbReference type="EMBL" id="GCE05332.1"/>
    </source>
</evidence>
<dbReference type="InterPro" id="IPR013324">
    <property type="entry name" value="RNA_pol_sigma_r3/r4-like"/>
</dbReference>
<dbReference type="InterPro" id="IPR013325">
    <property type="entry name" value="RNA_pol_sigma_r2"/>
</dbReference>
<dbReference type="SUPFAM" id="SSF88946">
    <property type="entry name" value="Sigma2 domain of RNA polymerase sigma factors"/>
    <property type="match status" value="1"/>
</dbReference>
<sequence length="259" mass="29206">MTTATAQLEIPETMSLLDEVPELPAVENDENENDNQHAEAGNNVVEDVEDVDDTLDKPELLKQESMVARATLGDHEAFGEIVDQYSTLMLRTAAMIVGDRDIAEDVVQDALIQAWHHLGDLRKAGALRPWLMRIVVNQCISFKRRLARTSAFMRQALSEQETDLIAQAADDHKGRMERDWDLAQAIESLPLKQRVVIVLHYYNSMTLPEMSQTLQTSENTLKKRIQAALTNLRRILRASNMEEEEQLTQHIASFATSAA</sequence>
<evidence type="ECO:0000256" key="5">
    <source>
        <dbReference type="ARBA" id="ARBA00023163"/>
    </source>
</evidence>
<dbReference type="Gene3D" id="1.10.1740.10">
    <property type="match status" value="1"/>
</dbReference>
<organism evidence="10 11">
    <name type="scientific">Dictyobacter aurantiacus</name>
    <dbReference type="NCBI Taxonomy" id="1936993"/>
    <lineage>
        <taxon>Bacteria</taxon>
        <taxon>Bacillati</taxon>
        <taxon>Chloroflexota</taxon>
        <taxon>Ktedonobacteria</taxon>
        <taxon>Ktedonobacterales</taxon>
        <taxon>Dictyobacteraceae</taxon>
        <taxon>Dictyobacter</taxon>
    </lineage>
</organism>
<comment type="caution">
    <text evidence="10">The sequence shown here is derived from an EMBL/GenBank/DDBJ whole genome shotgun (WGS) entry which is preliminary data.</text>
</comment>
<evidence type="ECO:0000256" key="1">
    <source>
        <dbReference type="ARBA" id="ARBA00010641"/>
    </source>
</evidence>
<dbReference type="Pfam" id="PF04542">
    <property type="entry name" value="Sigma70_r2"/>
    <property type="match status" value="1"/>
</dbReference>
<dbReference type="GO" id="GO:0006352">
    <property type="term" value="P:DNA-templated transcription initiation"/>
    <property type="evidence" value="ECO:0007669"/>
    <property type="project" value="InterPro"/>
</dbReference>
<dbReference type="InterPro" id="IPR036388">
    <property type="entry name" value="WH-like_DNA-bd_sf"/>
</dbReference>
<keyword evidence="5 6" id="KW-0804">Transcription</keyword>
<evidence type="ECO:0000256" key="7">
    <source>
        <dbReference type="SAM" id="MobiDB-lite"/>
    </source>
</evidence>
<keyword evidence="4 6" id="KW-0238">DNA-binding</keyword>